<accession>A0A1M6T3C8</accession>
<keyword evidence="7 12" id="KW-0479">Metal-binding</keyword>
<dbReference type="GO" id="GO:0008781">
    <property type="term" value="F:N-acylneuraminate cytidylyltransferase activity"/>
    <property type="evidence" value="ECO:0007669"/>
    <property type="project" value="TreeGrafter"/>
</dbReference>
<evidence type="ECO:0000256" key="10">
    <source>
        <dbReference type="ARBA" id="ARBA00022985"/>
    </source>
</evidence>
<evidence type="ECO:0000256" key="12">
    <source>
        <dbReference type="PIRSR" id="PIRSR006118-2"/>
    </source>
</evidence>
<dbReference type="AlphaFoldDB" id="A0A1M6T3C8"/>
<comment type="cofactor">
    <cofactor evidence="2 12">
        <name>Mg(2+)</name>
        <dbReference type="ChEBI" id="CHEBI:18420"/>
    </cofactor>
</comment>
<dbReference type="InterPro" id="IPR036412">
    <property type="entry name" value="HAD-like_sf"/>
</dbReference>
<evidence type="ECO:0000256" key="11">
    <source>
        <dbReference type="ARBA" id="ARBA00031051"/>
    </source>
</evidence>
<dbReference type="Proteomes" id="UP000189810">
    <property type="component" value="Chromosome I"/>
</dbReference>
<dbReference type="FunFam" id="3.40.50.1000:FF:000029">
    <property type="entry name" value="3-deoxy-D-manno-octulosonate 8-phosphate phosphatase KdsC"/>
    <property type="match status" value="1"/>
</dbReference>
<sequence>MVDLSYRAKKIKLFLMDVDGVLTDGKLYYTKDGEEIKVFHVKDGLAIKLLQKVGILTGVISGRRSGALLRRLEELSVDEVHLGVFDKLPVLEGILQRKGLTLEEVAYIGDDYVDIPILRLVGFPMAVADAPDAVKKLCLYTTKSKGGEGAVREAVEFLLELRGQLDSIMQAW</sequence>
<comment type="subunit">
    <text evidence="4">Homotetramer.</text>
</comment>
<dbReference type="EC" id="3.1.3.45" evidence="5"/>
<protein>
    <recommendedName>
        <fullName evidence="6">3-deoxy-D-manno-octulosonate 8-phosphate phosphatase KdsC</fullName>
        <ecNumber evidence="5">3.1.3.45</ecNumber>
    </recommendedName>
    <alternativeName>
        <fullName evidence="11">KDO 8-P phosphatase</fullName>
    </alternativeName>
</protein>
<keyword evidence="14" id="KW-1185">Reference proteome</keyword>
<dbReference type="GO" id="GO:0019143">
    <property type="term" value="F:3-deoxy-manno-octulosonate-8-phosphatase activity"/>
    <property type="evidence" value="ECO:0007669"/>
    <property type="project" value="UniProtKB-EC"/>
</dbReference>
<feature type="binding site" evidence="12">
    <location>
        <position position="19"/>
    </location>
    <ligand>
        <name>substrate</name>
    </ligand>
</feature>
<evidence type="ECO:0000313" key="13">
    <source>
        <dbReference type="EMBL" id="SHK51482.1"/>
    </source>
</evidence>
<dbReference type="InterPro" id="IPR023214">
    <property type="entry name" value="HAD_sf"/>
</dbReference>
<dbReference type="SFLD" id="SFLDS00003">
    <property type="entry name" value="Haloacid_Dehalogenase"/>
    <property type="match status" value="1"/>
</dbReference>
<dbReference type="NCBIfam" id="TIGR01670">
    <property type="entry name" value="KdsC-phosphatas"/>
    <property type="match status" value="1"/>
</dbReference>
<feature type="binding site" evidence="12">
    <location>
        <position position="17"/>
    </location>
    <ligand>
        <name>Mg(2+)</name>
        <dbReference type="ChEBI" id="CHEBI:18420"/>
    </ligand>
</feature>
<evidence type="ECO:0000313" key="14">
    <source>
        <dbReference type="Proteomes" id="UP000189810"/>
    </source>
</evidence>
<dbReference type="Gene3D" id="3.40.50.1000">
    <property type="entry name" value="HAD superfamily/HAD-like"/>
    <property type="match status" value="1"/>
</dbReference>
<evidence type="ECO:0000256" key="9">
    <source>
        <dbReference type="ARBA" id="ARBA00022842"/>
    </source>
</evidence>
<evidence type="ECO:0000256" key="6">
    <source>
        <dbReference type="ARBA" id="ARBA00020092"/>
    </source>
</evidence>
<evidence type="ECO:0000256" key="8">
    <source>
        <dbReference type="ARBA" id="ARBA00022801"/>
    </source>
</evidence>
<comment type="catalytic activity">
    <reaction evidence="1">
        <text>3-deoxy-alpha-D-manno-2-octulosonate-8-phosphate + H2O = 3-deoxy-alpha-D-manno-oct-2-ulosonate + phosphate</text>
        <dbReference type="Rhea" id="RHEA:11500"/>
        <dbReference type="ChEBI" id="CHEBI:15377"/>
        <dbReference type="ChEBI" id="CHEBI:43474"/>
        <dbReference type="ChEBI" id="CHEBI:85985"/>
        <dbReference type="ChEBI" id="CHEBI:85986"/>
        <dbReference type="EC" id="3.1.3.45"/>
    </reaction>
</comment>
<evidence type="ECO:0000256" key="1">
    <source>
        <dbReference type="ARBA" id="ARBA00000898"/>
    </source>
</evidence>
<reference evidence="13 14" key="1">
    <citation type="submission" date="2016-11" db="EMBL/GenBank/DDBJ databases">
        <authorList>
            <person name="Jaros S."/>
            <person name="Januszkiewicz K."/>
            <person name="Wedrychowicz H."/>
        </authorList>
    </citation>
    <scope>NUCLEOTIDE SEQUENCE [LARGE SCALE GENOMIC DNA]</scope>
    <source>
        <strain evidence="13 14">DSM 19557</strain>
    </source>
</reference>
<dbReference type="SFLD" id="SFLDG01138">
    <property type="entry name" value="C1.6.2:_Deoxy-d-mannose-octulo"/>
    <property type="match status" value="1"/>
</dbReference>
<dbReference type="Pfam" id="PF08282">
    <property type="entry name" value="Hydrolase_3"/>
    <property type="match status" value="1"/>
</dbReference>
<dbReference type="PANTHER" id="PTHR21485">
    <property type="entry name" value="HAD SUPERFAMILY MEMBERS CMAS AND KDSC"/>
    <property type="match status" value="1"/>
</dbReference>
<dbReference type="InterPro" id="IPR050793">
    <property type="entry name" value="CMP-NeuNAc_synthase"/>
</dbReference>
<dbReference type="PANTHER" id="PTHR21485:SF6">
    <property type="entry name" value="N-ACYLNEURAMINATE CYTIDYLYLTRANSFERASE-RELATED"/>
    <property type="match status" value="1"/>
</dbReference>
<dbReference type="InterPro" id="IPR010023">
    <property type="entry name" value="KdsC_fam"/>
</dbReference>
<keyword evidence="9 12" id="KW-0460">Magnesium</keyword>
<organism evidence="13 14">
    <name type="scientific">Thermocrinis minervae</name>
    <dbReference type="NCBI Taxonomy" id="381751"/>
    <lineage>
        <taxon>Bacteria</taxon>
        <taxon>Pseudomonadati</taxon>
        <taxon>Aquificota</taxon>
        <taxon>Aquificia</taxon>
        <taxon>Aquificales</taxon>
        <taxon>Aquificaceae</taxon>
        <taxon>Thermocrinis</taxon>
    </lineage>
</organism>
<dbReference type="CDD" id="cd01630">
    <property type="entry name" value="HAD_KDO-like"/>
    <property type="match status" value="1"/>
</dbReference>
<dbReference type="EMBL" id="LT670846">
    <property type="protein sequence ID" value="SHK51482.1"/>
    <property type="molecule type" value="Genomic_DNA"/>
</dbReference>
<evidence type="ECO:0000256" key="7">
    <source>
        <dbReference type="ARBA" id="ARBA00022723"/>
    </source>
</evidence>
<evidence type="ECO:0000256" key="3">
    <source>
        <dbReference type="ARBA" id="ARBA00005893"/>
    </source>
</evidence>
<evidence type="ECO:0000256" key="5">
    <source>
        <dbReference type="ARBA" id="ARBA00013066"/>
    </source>
</evidence>
<dbReference type="SFLD" id="SFLDG01136">
    <property type="entry name" value="C1.6:_Phosphoserine_Phosphatas"/>
    <property type="match status" value="1"/>
</dbReference>
<dbReference type="RefSeq" id="WP_231967106.1">
    <property type="nucleotide sequence ID" value="NZ_LT670846.1"/>
</dbReference>
<keyword evidence="8" id="KW-0378">Hydrolase</keyword>
<keyword evidence="10" id="KW-0448">Lipopolysaccharide biosynthesis</keyword>
<gene>
    <name evidence="13" type="ORF">SAMN05444391_1285</name>
</gene>
<evidence type="ECO:0000256" key="4">
    <source>
        <dbReference type="ARBA" id="ARBA00011881"/>
    </source>
</evidence>
<dbReference type="GO" id="GO:0046872">
    <property type="term" value="F:metal ion binding"/>
    <property type="evidence" value="ECO:0007669"/>
    <property type="project" value="UniProtKB-KW"/>
</dbReference>
<name>A0A1M6T3C8_9AQUI</name>
<dbReference type="STRING" id="381751.SAMN05444391_1285"/>
<feature type="binding site" evidence="12">
    <location>
        <position position="110"/>
    </location>
    <ligand>
        <name>Mg(2+)</name>
        <dbReference type="ChEBI" id="CHEBI:18420"/>
    </ligand>
</feature>
<dbReference type="SUPFAM" id="SSF56784">
    <property type="entry name" value="HAD-like"/>
    <property type="match status" value="1"/>
</dbReference>
<comment type="similarity">
    <text evidence="3">Belongs to the KdsC family.</text>
</comment>
<proteinExistence type="inferred from homology"/>
<dbReference type="PIRSF" id="PIRSF006118">
    <property type="entry name" value="KDO8-P_Ptase"/>
    <property type="match status" value="1"/>
</dbReference>
<evidence type="ECO:0000256" key="2">
    <source>
        <dbReference type="ARBA" id="ARBA00001946"/>
    </source>
</evidence>
<dbReference type="GO" id="GO:0009103">
    <property type="term" value="P:lipopolysaccharide biosynthetic process"/>
    <property type="evidence" value="ECO:0007669"/>
    <property type="project" value="UniProtKB-KW"/>
</dbReference>